<evidence type="ECO:0000259" key="3">
    <source>
        <dbReference type="Pfam" id="PF22807"/>
    </source>
</evidence>
<protein>
    <submittedName>
        <fullName evidence="4">Sorbosone dehydrogenase</fullName>
    </submittedName>
</protein>
<keyword evidence="2" id="KW-0732">Signal</keyword>
<accession>A0ABQ3FA44</accession>
<feature type="region of interest" description="Disordered" evidence="1">
    <location>
        <begin position="432"/>
        <end position="494"/>
    </location>
</feature>
<feature type="domain" description="Pyrroloquinoline quinone-dependent pyranose dehydrogenase beta-propeller" evidence="3">
    <location>
        <begin position="321"/>
        <end position="429"/>
    </location>
</feature>
<reference evidence="5" key="1">
    <citation type="journal article" date="2019" name="Int. J. Syst. Evol. Microbiol.">
        <title>The Global Catalogue of Microorganisms (GCM) 10K type strain sequencing project: providing services to taxonomists for standard genome sequencing and annotation.</title>
        <authorList>
            <consortium name="The Broad Institute Genomics Platform"/>
            <consortium name="The Broad Institute Genome Sequencing Center for Infectious Disease"/>
            <person name="Wu L."/>
            <person name="Ma J."/>
        </authorList>
    </citation>
    <scope>NUCLEOTIDE SEQUENCE [LARGE SCALE GENOMIC DNA]</scope>
    <source>
        <strain evidence="5">KCTC 42082</strain>
    </source>
</reference>
<gene>
    <name evidence="4" type="ORF">GCM10010082_02650</name>
</gene>
<dbReference type="InterPro" id="IPR011042">
    <property type="entry name" value="6-blade_b-propeller_TolB-like"/>
</dbReference>
<evidence type="ECO:0000256" key="2">
    <source>
        <dbReference type="SAM" id="SignalP"/>
    </source>
</evidence>
<dbReference type="RefSeq" id="WP_189514352.1">
    <property type="nucleotide sequence ID" value="NZ_BMZM01000001.1"/>
</dbReference>
<dbReference type="Gene3D" id="2.120.10.30">
    <property type="entry name" value="TolB, C-terminal domain"/>
    <property type="match status" value="1"/>
</dbReference>
<evidence type="ECO:0000256" key="1">
    <source>
        <dbReference type="SAM" id="MobiDB-lite"/>
    </source>
</evidence>
<feature type="domain" description="Pyrroloquinoline quinone-dependent pyranose dehydrogenase beta-propeller" evidence="3">
    <location>
        <begin position="61"/>
        <end position="278"/>
    </location>
</feature>
<evidence type="ECO:0000313" key="5">
    <source>
        <dbReference type="Proteomes" id="UP000604243"/>
    </source>
</evidence>
<organism evidence="4 5">
    <name type="scientific">Kushneria pakistanensis</name>
    <dbReference type="NCBI Taxonomy" id="1508770"/>
    <lineage>
        <taxon>Bacteria</taxon>
        <taxon>Pseudomonadati</taxon>
        <taxon>Pseudomonadota</taxon>
        <taxon>Gammaproteobacteria</taxon>
        <taxon>Oceanospirillales</taxon>
        <taxon>Halomonadaceae</taxon>
        <taxon>Kushneria</taxon>
    </lineage>
</organism>
<sequence length="494" mass="52612">MNFSRRYLTTPLAIALMAGSAGATAAQQLYGPNPDLPEPQRGLLPDMEVLEPAEWGDRQPTVPDGYSITAIATDLKIPRQTLVLPNGDILVAEGSGGNAPKLKPKDFIAGIIKAKGKSSVEGGDRLTLLRDANGDGTYEEQTVFADNLNAPYGLALIDNALYVANQDALVRFDYEEGQTRASGPPEVVTQLPAEINHHWTKAMTASPDGQYLYVGIGSNSNITERGMEAEVNRAEVWEINADTGAHRPYATGLRNPTALTFQPDTDTLWAVVNERDELGPDLVPDYLTSVQEGGFYGWPYSYWGQHVDPRVKPENPELVESAIAPDYSLGSHVAPLGIAFSTPQVGGEYAEGVFVGEHGSWNRKDPVGYKVSFVRFENGHPTGDPVDFVSGFLTDDGRALGRPVGVTVAPDGAVIIADDLTNAVWRVTRDDAGTPQDTAADDAPSAADNAPAPAADAATDDAARPESEPATPENDAGTPDTQPTASESQTTTET</sequence>
<evidence type="ECO:0000313" key="4">
    <source>
        <dbReference type="EMBL" id="GHC15537.1"/>
    </source>
</evidence>
<dbReference type="Proteomes" id="UP000604243">
    <property type="component" value="Unassembled WGS sequence"/>
</dbReference>
<dbReference type="PANTHER" id="PTHR33546:SF1">
    <property type="entry name" value="LARGE, MULTIFUNCTIONAL SECRETED PROTEIN"/>
    <property type="match status" value="1"/>
</dbReference>
<comment type="caution">
    <text evidence="4">The sequence shown here is derived from an EMBL/GenBank/DDBJ whole genome shotgun (WGS) entry which is preliminary data.</text>
</comment>
<dbReference type="InterPro" id="IPR011041">
    <property type="entry name" value="Quinoprot_gluc/sorb_DH_b-prop"/>
</dbReference>
<dbReference type="Pfam" id="PF22807">
    <property type="entry name" value="TrAA12"/>
    <property type="match status" value="2"/>
</dbReference>
<feature type="compositionally biased region" description="Low complexity" evidence="1">
    <location>
        <begin position="433"/>
        <end position="457"/>
    </location>
</feature>
<feature type="chain" id="PRO_5046141101" evidence="2">
    <location>
        <begin position="26"/>
        <end position="494"/>
    </location>
</feature>
<dbReference type="PANTHER" id="PTHR33546">
    <property type="entry name" value="LARGE, MULTIFUNCTIONAL SECRETED PROTEIN-RELATED"/>
    <property type="match status" value="1"/>
</dbReference>
<feature type="compositionally biased region" description="Polar residues" evidence="1">
    <location>
        <begin position="479"/>
        <end position="494"/>
    </location>
</feature>
<dbReference type="SUPFAM" id="SSF50952">
    <property type="entry name" value="Soluble quinoprotein glucose dehydrogenase"/>
    <property type="match status" value="1"/>
</dbReference>
<dbReference type="EMBL" id="BMZM01000001">
    <property type="protein sequence ID" value="GHC15537.1"/>
    <property type="molecule type" value="Genomic_DNA"/>
</dbReference>
<dbReference type="InterPro" id="IPR054539">
    <property type="entry name" value="Beta-prop_PDH"/>
</dbReference>
<feature type="signal peptide" evidence="2">
    <location>
        <begin position="1"/>
        <end position="25"/>
    </location>
</feature>
<proteinExistence type="predicted"/>
<keyword evidence="5" id="KW-1185">Reference proteome</keyword>
<name>A0ABQ3FA44_9GAMM</name>